<evidence type="ECO:0000256" key="1">
    <source>
        <dbReference type="SAM" id="MobiDB-lite"/>
    </source>
</evidence>
<feature type="compositionally biased region" description="Basic and acidic residues" evidence="1">
    <location>
        <begin position="622"/>
        <end position="635"/>
    </location>
</feature>
<feature type="compositionally biased region" description="Basic residues" evidence="1">
    <location>
        <begin position="428"/>
        <end position="438"/>
    </location>
</feature>
<feature type="compositionally biased region" description="Basic and acidic residues" evidence="1">
    <location>
        <begin position="518"/>
        <end position="535"/>
    </location>
</feature>
<feature type="compositionally biased region" description="Basic and acidic residues" evidence="1">
    <location>
        <begin position="416"/>
        <end position="427"/>
    </location>
</feature>
<feature type="compositionally biased region" description="Basic and acidic residues" evidence="1">
    <location>
        <begin position="122"/>
        <end position="133"/>
    </location>
</feature>
<feature type="region of interest" description="Disordered" evidence="1">
    <location>
        <begin position="235"/>
        <end position="644"/>
    </location>
</feature>
<feature type="compositionally biased region" description="Low complexity" evidence="1">
    <location>
        <begin position="346"/>
        <end position="356"/>
    </location>
</feature>
<keyword evidence="3" id="KW-1185">Reference proteome</keyword>
<evidence type="ECO:0000313" key="3">
    <source>
        <dbReference type="Proteomes" id="UP001174997"/>
    </source>
</evidence>
<feature type="compositionally biased region" description="Polar residues" evidence="1">
    <location>
        <begin position="303"/>
        <end position="312"/>
    </location>
</feature>
<dbReference type="AlphaFoldDB" id="A0AA39ZMK7"/>
<feature type="compositionally biased region" description="Basic and acidic residues" evidence="1">
    <location>
        <begin position="367"/>
        <end position="382"/>
    </location>
</feature>
<gene>
    <name evidence="2" type="ORF">QBC41DRAFT_104782</name>
</gene>
<protein>
    <submittedName>
        <fullName evidence="2">Uncharacterized protein</fullName>
    </submittedName>
</protein>
<organism evidence="2 3">
    <name type="scientific">Cercophora samala</name>
    <dbReference type="NCBI Taxonomy" id="330535"/>
    <lineage>
        <taxon>Eukaryota</taxon>
        <taxon>Fungi</taxon>
        <taxon>Dikarya</taxon>
        <taxon>Ascomycota</taxon>
        <taxon>Pezizomycotina</taxon>
        <taxon>Sordariomycetes</taxon>
        <taxon>Sordariomycetidae</taxon>
        <taxon>Sordariales</taxon>
        <taxon>Lasiosphaeriaceae</taxon>
        <taxon>Cercophora</taxon>
    </lineage>
</organism>
<reference evidence="2" key="1">
    <citation type="submission" date="2023-06" db="EMBL/GenBank/DDBJ databases">
        <title>Genome-scale phylogeny and comparative genomics of the fungal order Sordariales.</title>
        <authorList>
            <consortium name="Lawrence Berkeley National Laboratory"/>
            <person name="Hensen N."/>
            <person name="Bonometti L."/>
            <person name="Westerberg I."/>
            <person name="Brannstrom I.O."/>
            <person name="Guillou S."/>
            <person name="Cros-Aarteil S."/>
            <person name="Calhoun S."/>
            <person name="Haridas S."/>
            <person name="Kuo A."/>
            <person name="Mondo S."/>
            <person name="Pangilinan J."/>
            <person name="Riley R."/>
            <person name="Labutti K."/>
            <person name="Andreopoulos B."/>
            <person name="Lipzen A."/>
            <person name="Chen C."/>
            <person name="Yanf M."/>
            <person name="Daum C."/>
            <person name="Ng V."/>
            <person name="Clum A."/>
            <person name="Steindorff A."/>
            <person name="Ohm R."/>
            <person name="Martin F."/>
            <person name="Silar P."/>
            <person name="Natvig D."/>
            <person name="Lalanne C."/>
            <person name="Gautier V."/>
            <person name="Ament-Velasquez S.L."/>
            <person name="Kruys A."/>
            <person name="Hutchinson M.I."/>
            <person name="Powell A.J."/>
            <person name="Barry K."/>
            <person name="Miller A.N."/>
            <person name="Grigoriev I.V."/>
            <person name="Debuchy R."/>
            <person name="Gladieux P."/>
            <person name="Thoren M.H."/>
            <person name="Johannesson H."/>
        </authorList>
    </citation>
    <scope>NUCLEOTIDE SEQUENCE</scope>
    <source>
        <strain evidence="2">CBS 307.81</strain>
    </source>
</reference>
<feature type="region of interest" description="Disordered" evidence="1">
    <location>
        <begin position="106"/>
        <end position="147"/>
    </location>
</feature>
<feature type="compositionally biased region" description="Basic and acidic residues" evidence="1">
    <location>
        <begin position="597"/>
        <end position="614"/>
    </location>
</feature>
<dbReference type="EMBL" id="JAULSY010000004">
    <property type="protein sequence ID" value="KAK0673942.1"/>
    <property type="molecule type" value="Genomic_DNA"/>
</dbReference>
<feature type="compositionally biased region" description="Basic residues" evidence="1">
    <location>
        <begin position="578"/>
        <end position="596"/>
    </location>
</feature>
<comment type="caution">
    <text evidence="2">The sequence shown here is derived from an EMBL/GenBank/DDBJ whole genome shotgun (WGS) entry which is preliminary data.</text>
</comment>
<dbReference type="Proteomes" id="UP001174997">
    <property type="component" value="Unassembled WGS sequence"/>
</dbReference>
<feature type="compositionally biased region" description="Low complexity" evidence="1">
    <location>
        <begin position="236"/>
        <end position="248"/>
    </location>
</feature>
<name>A0AA39ZMK7_9PEZI</name>
<feature type="compositionally biased region" description="Basic and acidic residues" evidence="1">
    <location>
        <begin position="502"/>
        <end position="511"/>
    </location>
</feature>
<proteinExistence type="predicted"/>
<accession>A0AA39ZMK7</accession>
<evidence type="ECO:0000313" key="2">
    <source>
        <dbReference type="EMBL" id="KAK0673942.1"/>
    </source>
</evidence>
<sequence>MAPTIQLASQGPIYFNTRRTVDPHCYGWDCLSEAGQAGVIIMIIFSAGLGWYMWRRLGQPEEYPSRRLSITASLASLAGLSRAGTPFGRRQSRPLSGSIYHRNNRFSDSIHRRSQSGAISLERIREERERPPGESESSNNPHRPSSVRIETVRVVDENHQRPVIPPPPGPAPILWSFGPTPVFVHPPAYPLNPSNGGRANEIRFSSAAGQPATFQPYPVQFPPFQYGPGPIPPFPNVIGMPPNINPNGPVSPPNQGAGVQTTEDNPTNKSKPGAPDRPSGDRRRSWFPFFNHKRPSAGHARSISDSAVSSRQPPSPPELSDLRLPPMTERDGDRLRHQPSIRLIDRSPSPQRQLSPRPYPRVGYRNEFPDHILDDHSDHSEGLIHPSELSFQSVGTSMRVHDGIPPSEANSSALNRDPHFEEHSPERRRQRSLKRFRNPTRGDESNADDEDGGISAFASHKRKRHQGQRPFSTSALPSVPPSPPSSDIQFPSPESQRVTFAEPRRERGGERGRRRRERTPAPRGVRERSGERSPVEYDGYESPELTPRRRRRERSRERLSAPRQRDQSRERSRERTGARRHRNRSRQRSPTPRHRNQPRERSSISHESSAERTPPHHRTRPHERGRVQHARENHRSRNNLLGRLRAFRMETRGERY</sequence>
<feature type="compositionally biased region" description="Basic and acidic residues" evidence="1">
    <location>
        <begin position="554"/>
        <end position="577"/>
    </location>
</feature>
<feature type="compositionally biased region" description="Polar residues" evidence="1">
    <location>
        <begin position="487"/>
        <end position="498"/>
    </location>
</feature>
<feature type="compositionally biased region" description="Polar residues" evidence="1">
    <location>
        <begin position="253"/>
        <end position="270"/>
    </location>
</feature>